<evidence type="ECO:0000256" key="1">
    <source>
        <dbReference type="SAM" id="Phobius"/>
    </source>
</evidence>
<dbReference type="EMBL" id="FN554968">
    <property type="protein sequence ID" value="CBH11321.1"/>
    <property type="molecule type" value="Genomic_DNA"/>
</dbReference>
<reference evidence="3" key="1">
    <citation type="journal article" date="2010" name="PLoS Negl. Trop. Dis.">
        <title>The genome sequence of Trypanosoma brucei gambiense, causative agent of chronic human african trypanosomiasis.</title>
        <authorList>
            <person name="Jackson A.P."/>
            <person name="Sanders M."/>
            <person name="Berry A."/>
            <person name="McQuillan J."/>
            <person name="Aslett M.A."/>
            <person name="Quail M.A."/>
            <person name="Chukualim B."/>
            <person name="Capewell P."/>
            <person name="MacLeod A."/>
            <person name="Melville S.E."/>
            <person name="Gibson W."/>
            <person name="Barry J.D."/>
            <person name="Berriman M."/>
            <person name="Hertz-Fowler C."/>
        </authorList>
    </citation>
    <scope>NUCLEOTIDE SEQUENCE [LARGE SCALE GENOMIC DNA]</scope>
    <source>
        <strain evidence="3">MHOM/CI/86/DAL972</strain>
    </source>
</reference>
<keyword evidence="1" id="KW-0472">Membrane</keyword>
<dbReference type="AlphaFoldDB" id="C9ZPJ3"/>
<dbReference type="KEGG" id="tbg:TbgDal_V4600"/>
<evidence type="ECO:0000313" key="3">
    <source>
        <dbReference type="Proteomes" id="UP000002316"/>
    </source>
</evidence>
<feature type="transmembrane region" description="Helical" evidence="1">
    <location>
        <begin position="55"/>
        <end position="75"/>
    </location>
</feature>
<dbReference type="Proteomes" id="UP000002316">
    <property type="component" value="Chromosome 5"/>
</dbReference>
<sequence length="100" mass="11629">MRLRLRVFCVLVRVECENLYGVQFIARYALIVCLIIFITYDVHCFFFYFLQRNYFVCSFGIVSLCIFITTFFLLLSQLKCTIFLHLSRSIVGGSEGQNGG</sequence>
<keyword evidence="1" id="KW-0812">Transmembrane</keyword>
<evidence type="ECO:0000313" key="2">
    <source>
        <dbReference type="EMBL" id="CBH11321.1"/>
    </source>
</evidence>
<dbReference type="GeneID" id="23861470"/>
<organism evidence="2 3">
    <name type="scientific">Trypanosoma brucei gambiense (strain MHOM/CI/86/DAL972)</name>
    <dbReference type="NCBI Taxonomy" id="679716"/>
    <lineage>
        <taxon>Eukaryota</taxon>
        <taxon>Discoba</taxon>
        <taxon>Euglenozoa</taxon>
        <taxon>Kinetoplastea</taxon>
        <taxon>Metakinetoplastina</taxon>
        <taxon>Trypanosomatida</taxon>
        <taxon>Trypanosomatidae</taxon>
        <taxon>Trypanosoma</taxon>
    </lineage>
</organism>
<accession>C9ZPJ3</accession>
<feature type="transmembrane region" description="Helical" evidence="1">
    <location>
        <begin position="26"/>
        <end position="48"/>
    </location>
</feature>
<name>C9ZPJ3_TRYB9</name>
<keyword evidence="1" id="KW-1133">Transmembrane helix</keyword>
<proteinExistence type="predicted"/>
<protein>
    <submittedName>
        <fullName evidence="2">Uncharacterized protein</fullName>
    </submittedName>
</protein>
<dbReference type="RefSeq" id="XP_011773608.1">
    <property type="nucleotide sequence ID" value="XM_011775306.1"/>
</dbReference>
<gene>
    <name evidence="2" type="ORF">TbgDal_V4600</name>
</gene>